<evidence type="ECO:0000256" key="1">
    <source>
        <dbReference type="ARBA" id="ARBA00006817"/>
    </source>
</evidence>
<reference evidence="3 4" key="1">
    <citation type="submission" date="2019-06" db="EMBL/GenBank/DDBJ databases">
        <title>Whole genome sequence for Rhodospirillaceae sp. R148.</title>
        <authorList>
            <person name="Wang G."/>
        </authorList>
    </citation>
    <scope>NUCLEOTIDE SEQUENCE [LARGE SCALE GENOMIC DNA]</scope>
    <source>
        <strain evidence="3 4">R148</strain>
    </source>
</reference>
<name>A0A545TUM5_9PROT</name>
<proteinExistence type="inferred from homology"/>
<keyword evidence="4" id="KW-1185">Reference proteome</keyword>
<dbReference type="OrthoDB" id="9800600at2"/>
<dbReference type="CDD" id="cd07814">
    <property type="entry name" value="SRPBCC_CalC_Aha1-like"/>
    <property type="match status" value="1"/>
</dbReference>
<evidence type="ECO:0000313" key="4">
    <source>
        <dbReference type="Proteomes" id="UP000315252"/>
    </source>
</evidence>
<dbReference type="InterPro" id="IPR013538">
    <property type="entry name" value="ASHA1/2-like_C"/>
</dbReference>
<evidence type="ECO:0000259" key="2">
    <source>
        <dbReference type="Pfam" id="PF08327"/>
    </source>
</evidence>
<dbReference type="Proteomes" id="UP000315252">
    <property type="component" value="Unassembled WGS sequence"/>
</dbReference>
<organism evidence="3 4">
    <name type="scientific">Denitrobaculum tricleocarpae</name>
    <dbReference type="NCBI Taxonomy" id="2591009"/>
    <lineage>
        <taxon>Bacteria</taxon>
        <taxon>Pseudomonadati</taxon>
        <taxon>Pseudomonadota</taxon>
        <taxon>Alphaproteobacteria</taxon>
        <taxon>Rhodospirillales</taxon>
        <taxon>Rhodospirillaceae</taxon>
        <taxon>Denitrobaculum</taxon>
    </lineage>
</organism>
<evidence type="ECO:0000313" key="3">
    <source>
        <dbReference type="EMBL" id="TQV80917.1"/>
    </source>
</evidence>
<feature type="domain" description="Activator of Hsp90 ATPase homologue 1/2-like C-terminal" evidence="2">
    <location>
        <begin position="26"/>
        <end position="152"/>
    </location>
</feature>
<comment type="similarity">
    <text evidence="1">Belongs to the AHA1 family.</text>
</comment>
<gene>
    <name evidence="3" type="ORF">FKG95_12290</name>
</gene>
<dbReference type="EMBL" id="VHSH01000003">
    <property type="protein sequence ID" value="TQV80917.1"/>
    <property type="molecule type" value="Genomic_DNA"/>
</dbReference>
<dbReference type="SUPFAM" id="SSF55961">
    <property type="entry name" value="Bet v1-like"/>
    <property type="match status" value="1"/>
</dbReference>
<dbReference type="RefSeq" id="WP_142896631.1">
    <property type="nucleotide sequence ID" value="NZ_ML660054.1"/>
</dbReference>
<dbReference type="Gene3D" id="3.30.530.20">
    <property type="match status" value="1"/>
</dbReference>
<comment type="caution">
    <text evidence="3">The sequence shown here is derived from an EMBL/GenBank/DDBJ whole genome shotgun (WGS) entry which is preliminary data.</text>
</comment>
<accession>A0A545TUM5</accession>
<protein>
    <submittedName>
        <fullName evidence="3">SRPBCC domain-containing protein</fullName>
    </submittedName>
</protein>
<dbReference type="Pfam" id="PF08327">
    <property type="entry name" value="AHSA1"/>
    <property type="match status" value="1"/>
</dbReference>
<dbReference type="AlphaFoldDB" id="A0A545TUM5"/>
<dbReference type="InterPro" id="IPR023393">
    <property type="entry name" value="START-like_dom_sf"/>
</dbReference>
<sequence length="168" mass="18310">MTTGTSPDGTLPDSAHTTIRKTAFFKASRETVWAFLTEQDKLAQWFHRPEKDLADGEDYVLIRTDDAGAQSPIIWGRVISMEAPRKLVTSFIITPFGGAETTVTWILEEAAGGTRLSLTHEGVAEAAGVETLRMLMSLDRGWDEHLETMRKAAAIEAAIASGQEMAGT</sequence>